<keyword evidence="2" id="KW-1185">Reference proteome</keyword>
<gene>
    <name evidence="1" type="ORF">L1987_53358</name>
</gene>
<evidence type="ECO:0000313" key="1">
    <source>
        <dbReference type="EMBL" id="KAI3762916.1"/>
    </source>
</evidence>
<proteinExistence type="predicted"/>
<evidence type="ECO:0000313" key="2">
    <source>
        <dbReference type="Proteomes" id="UP001056120"/>
    </source>
</evidence>
<reference evidence="2" key="1">
    <citation type="journal article" date="2022" name="Mol. Ecol. Resour.">
        <title>The genomes of chicory, endive, great burdock and yacon provide insights into Asteraceae palaeo-polyploidization history and plant inulin production.</title>
        <authorList>
            <person name="Fan W."/>
            <person name="Wang S."/>
            <person name="Wang H."/>
            <person name="Wang A."/>
            <person name="Jiang F."/>
            <person name="Liu H."/>
            <person name="Zhao H."/>
            <person name="Xu D."/>
            <person name="Zhang Y."/>
        </authorList>
    </citation>
    <scope>NUCLEOTIDE SEQUENCE [LARGE SCALE GENOMIC DNA]</scope>
    <source>
        <strain evidence="2">cv. Yunnan</strain>
    </source>
</reference>
<reference evidence="1 2" key="2">
    <citation type="journal article" date="2022" name="Mol. Ecol. Resour.">
        <title>The genomes of chicory, endive, great burdock and yacon provide insights into Asteraceae paleo-polyploidization history and plant inulin production.</title>
        <authorList>
            <person name="Fan W."/>
            <person name="Wang S."/>
            <person name="Wang H."/>
            <person name="Wang A."/>
            <person name="Jiang F."/>
            <person name="Liu H."/>
            <person name="Zhao H."/>
            <person name="Xu D."/>
            <person name="Zhang Y."/>
        </authorList>
    </citation>
    <scope>NUCLEOTIDE SEQUENCE [LARGE SCALE GENOMIC DNA]</scope>
    <source>
        <strain evidence="2">cv. Yunnan</strain>
        <tissue evidence="1">Leaves</tissue>
    </source>
</reference>
<accession>A0ACB9EW27</accession>
<dbReference type="Proteomes" id="UP001056120">
    <property type="component" value="Linkage Group LG17"/>
</dbReference>
<sequence>MGGSGKTTLAKHVYYSNKQNFDSCCLLEDIEKHPDGLLGVQKKLLTNISRNNNLIISVVYEGAFQLVNAIQMNKVLIVVDDIDDKDKLSTLFGTEVFPSTKSKIIITTSFLKINKWFGTISCGCHVHKTELLNEHESLGLLSYHSFGSQIPMEGFEELAIHLAQYCEGNPLALKVLGSSLSEGTNIETWRSTMGSLNSLKGDLDHKIQGVLQKSFDTLPCDCHKELFLDIACLFLGEYVYDVKMVLEDHCHAESGMLTLSNRCLLTFSRDGFRLTMHKLLQDMARKIVHNKSKDPAERSRVWRHDECYSLLRKGDGSTTTEGLKLSMLHEGMRSEAFKTIEFGVSFNETDKIEEAVSGVIGVESDSTNKELSARKKDSSWHIFCGKSVAIVGTSGNGEVSSSYLTFPLPHDNLWHLKSLDLPVLWENELKFLALEFRDWSYVSKDIARFFWMSSRLNSSTSSTSIVAPETDVLAPSEFGVTRLLTGLLAPLPVIEVLLFALVGSIIGGVSRREFEGDKENRFEIGCRY</sequence>
<dbReference type="EMBL" id="CM042034">
    <property type="protein sequence ID" value="KAI3762916.1"/>
    <property type="molecule type" value="Genomic_DNA"/>
</dbReference>
<protein>
    <submittedName>
        <fullName evidence="1">Uncharacterized protein</fullName>
    </submittedName>
</protein>
<comment type="caution">
    <text evidence="1">The sequence shown here is derived from an EMBL/GenBank/DDBJ whole genome shotgun (WGS) entry which is preliminary data.</text>
</comment>
<organism evidence="1 2">
    <name type="scientific">Smallanthus sonchifolius</name>
    <dbReference type="NCBI Taxonomy" id="185202"/>
    <lineage>
        <taxon>Eukaryota</taxon>
        <taxon>Viridiplantae</taxon>
        <taxon>Streptophyta</taxon>
        <taxon>Embryophyta</taxon>
        <taxon>Tracheophyta</taxon>
        <taxon>Spermatophyta</taxon>
        <taxon>Magnoliopsida</taxon>
        <taxon>eudicotyledons</taxon>
        <taxon>Gunneridae</taxon>
        <taxon>Pentapetalae</taxon>
        <taxon>asterids</taxon>
        <taxon>campanulids</taxon>
        <taxon>Asterales</taxon>
        <taxon>Asteraceae</taxon>
        <taxon>Asteroideae</taxon>
        <taxon>Heliantheae alliance</taxon>
        <taxon>Millerieae</taxon>
        <taxon>Smallanthus</taxon>
    </lineage>
</organism>
<name>A0ACB9EW27_9ASTR</name>